<sequence length="125" mass="14405">MDFELSDVEEHQFDLVNPEYEPEKLSESESLSEESINNNSNEEISEIACFISCFLVKTVIYFNVPIEYLSTSQDGIATIFHVADCGKRHDEKSLKIQEVHNSSSIPYTRYDKSEVKKQQIALKHK</sequence>
<feature type="non-terminal residue" evidence="2">
    <location>
        <position position="125"/>
    </location>
</feature>
<feature type="region of interest" description="Disordered" evidence="1">
    <location>
        <begin position="1"/>
        <end position="39"/>
    </location>
</feature>
<name>A0ABN7WH75_GIGMA</name>
<comment type="caution">
    <text evidence="2">The sequence shown here is derived from an EMBL/GenBank/DDBJ whole genome shotgun (WGS) entry which is preliminary data.</text>
</comment>
<evidence type="ECO:0000256" key="1">
    <source>
        <dbReference type="SAM" id="MobiDB-lite"/>
    </source>
</evidence>
<evidence type="ECO:0000313" key="2">
    <source>
        <dbReference type="EMBL" id="CAG8831136.1"/>
    </source>
</evidence>
<protein>
    <submittedName>
        <fullName evidence="2">43639_t:CDS:1</fullName>
    </submittedName>
</protein>
<gene>
    <name evidence="2" type="ORF">GMARGA_LOCUS30570</name>
</gene>
<reference evidence="2 3" key="1">
    <citation type="submission" date="2021-06" db="EMBL/GenBank/DDBJ databases">
        <authorList>
            <person name="Kallberg Y."/>
            <person name="Tangrot J."/>
            <person name="Rosling A."/>
        </authorList>
    </citation>
    <scope>NUCLEOTIDE SEQUENCE [LARGE SCALE GENOMIC DNA]</scope>
    <source>
        <strain evidence="2 3">120-4 pot B 10/14</strain>
    </source>
</reference>
<accession>A0ABN7WH75</accession>
<dbReference type="EMBL" id="CAJVQB010043395">
    <property type="protein sequence ID" value="CAG8831136.1"/>
    <property type="molecule type" value="Genomic_DNA"/>
</dbReference>
<organism evidence="2 3">
    <name type="scientific">Gigaspora margarita</name>
    <dbReference type="NCBI Taxonomy" id="4874"/>
    <lineage>
        <taxon>Eukaryota</taxon>
        <taxon>Fungi</taxon>
        <taxon>Fungi incertae sedis</taxon>
        <taxon>Mucoromycota</taxon>
        <taxon>Glomeromycotina</taxon>
        <taxon>Glomeromycetes</taxon>
        <taxon>Diversisporales</taxon>
        <taxon>Gigasporaceae</taxon>
        <taxon>Gigaspora</taxon>
    </lineage>
</organism>
<evidence type="ECO:0000313" key="3">
    <source>
        <dbReference type="Proteomes" id="UP000789901"/>
    </source>
</evidence>
<keyword evidence="3" id="KW-1185">Reference proteome</keyword>
<proteinExistence type="predicted"/>
<dbReference type="Proteomes" id="UP000789901">
    <property type="component" value="Unassembled WGS sequence"/>
</dbReference>